<proteinExistence type="predicted"/>
<evidence type="ECO:0000313" key="1">
    <source>
        <dbReference type="EMBL" id="MBB6090840.1"/>
    </source>
</evidence>
<dbReference type="Proteomes" id="UP000642919">
    <property type="component" value="Unassembled WGS sequence"/>
</dbReference>
<organism evidence="1 2">
    <name type="scientific">Halobacterium salinarum</name>
    <name type="common">Halobacterium halobium</name>
    <dbReference type="NCBI Taxonomy" id="2242"/>
    <lineage>
        <taxon>Archaea</taxon>
        <taxon>Methanobacteriati</taxon>
        <taxon>Methanobacteriota</taxon>
        <taxon>Stenosarchaea group</taxon>
        <taxon>Halobacteria</taxon>
        <taxon>Halobacteriales</taxon>
        <taxon>Halobacteriaceae</taxon>
        <taxon>Halobacterium</taxon>
    </lineage>
</organism>
<accession>A0A841HES0</accession>
<protein>
    <submittedName>
        <fullName evidence="1">Uncharacterized protein</fullName>
    </submittedName>
</protein>
<sequence length="40" mass="4382">MDARRHAALLGLLREVSGPLSDLVRVLEVKFNWTGIGFSG</sequence>
<dbReference type="EMBL" id="JACHGX010000009">
    <property type="protein sequence ID" value="MBB6090840.1"/>
    <property type="molecule type" value="Genomic_DNA"/>
</dbReference>
<dbReference type="AlphaFoldDB" id="A0A841HES0"/>
<evidence type="ECO:0000313" key="2">
    <source>
        <dbReference type="Proteomes" id="UP000642919"/>
    </source>
</evidence>
<gene>
    <name evidence="1" type="ORF">HNR49_002226</name>
</gene>
<reference evidence="1" key="1">
    <citation type="submission" date="2020-08" db="EMBL/GenBank/DDBJ databases">
        <title>Genomic Encyclopedia of Type Strains, Phase IV (KMG-IV): sequencing the most valuable type-strain genomes for metagenomic binning, comparative biology and taxonomic classification.</title>
        <authorList>
            <person name="Goeker M."/>
        </authorList>
    </citation>
    <scope>NUCLEOTIDE SEQUENCE</scope>
    <source>
        <strain evidence="1">DSM 669</strain>
    </source>
</reference>
<comment type="caution">
    <text evidence="1">The sequence shown here is derived from an EMBL/GenBank/DDBJ whole genome shotgun (WGS) entry which is preliminary data.</text>
</comment>
<name>A0A841HES0_HALSI</name>